<evidence type="ECO:0000256" key="11">
    <source>
        <dbReference type="ARBA" id="ARBA00023180"/>
    </source>
</evidence>
<evidence type="ECO:0000256" key="1">
    <source>
        <dbReference type="ARBA" id="ARBA00004323"/>
    </source>
</evidence>
<accession>A0A4U1ETS5</accession>
<evidence type="ECO:0008006" key="15">
    <source>
        <dbReference type="Google" id="ProtNLM"/>
    </source>
</evidence>
<name>A0A4U1ETS5_MONMO</name>
<dbReference type="GO" id="GO:0003828">
    <property type="term" value="F:alpha-N-acetylneuraminate alpha-2,8-sialyltransferase activity"/>
    <property type="evidence" value="ECO:0007669"/>
    <property type="project" value="TreeGrafter"/>
</dbReference>
<comment type="subcellular location">
    <subcellularLocation>
        <location evidence="1">Golgi apparatus membrane</location>
        <topology evidence="1">Single-pass type II membrane protein</topology>
    </subcellularLocation>
</comment>
<dbReference type="AlphaFoldDB" id="A0A4U1ETS5"/>
<dbReference type="GO" id="GO:0000139">
    <property type="term" value="C:Golgi membrane"/>
    <property type="evidence" value="ECO:0007669"/>
    <property type="project" value="UniProtKB-SubCell"/>
</dbReference>
<proteinExistence type="inferred from homology"/>
<keyword evidence="7" id="KW-0735">Signal-anchor</keyword>
<dbReference type="Pfam" id="PF00777">
    <property type="entry name" value="Glyco_transf_29"/>
    <property type="match status" value="2"/>
</dbReference>
<organism evidence="13 14">
    <name type="scientific">Monodon monoceros</name>
    <name type="common">Narwhal</name>
    <name type="synonym">Ceratodon monodon</name>
    <dbReference type="NCBI Taxonomy" id="40151"/>
    <lineage>
        <taxon>Eukaryota</taxon>
        <taxon>Metazoa</taxon>
        <taxon>Chordata</taxon>
        <taxon>Craniata</taxon>
        <taxon>Vertebrata</taxon>
        <taxon>Euteleostomi</taxon>
        <taxon>Mammalia</taxon>
        <taxon>Eutheria</taxon>
        <taxon>Laurasiatheria</taxon>
        <taxon>Artiodactyla</taxon>
        <taxon>Whippomorpha</taxon>
        <taxon>Cetacea</taxon>
        <taxon>Odontoceti</taxon>
        <taxon>Monodontidae</taxon>
        <taxon>Monodon</taxon>
    </lineage>
</organism>
<evidence type="ECO:0000256" key="2">
    <source>
        <dbReference type="ARBA" id="ARBA00004922"/>
    </source>
</evidence>
<comment type="similarity">
    <text evidence="3">Belongs to the glycosyltransferase 29 family.</text>
</comment>
<dbReference type="PANTHER" id="PTHR11987">
    <property type="entry name" value="ALPHA-2,8-SIALYLTRANSFERASE"/>
    <property type="match status" value="1"/>
</dbReference>
<keyword evidence="10 12" id="KW-0472">Membrane</keyword>
<keyword evidence="11" id="KW-0325">Glycoprotein</keyword>
<evidence type="ECO:0000313" key="13">
    <source>
        <dbReference type="EMBL" id="TKC40018.1"/>
    </source>
</evidence>
<dbReference type="InterPro" id="IPR050943">
    <property type="entry name" value="Glycosyltr_29_Sialyltrsf"/>
</dbReference>
<evidence type="ECO:0000313" key="14">
    <source>
        <dbReference type="Proteomes" id="UP000308365"/>
    </source>
</evidence>
<sequence>MAVLAWKFPRTRLPVGASALCVVVLCWLYIFPVYRLPNEKEIVQGVLQQGTAWRRNQTAARVFRKLGGQTDKGGALSQPYGRILCWPDPLNIVTKPHPRLDSVGIIVGEICICYNKSAFAIINLHLINHYGDWKQGKLIMCSIIRVSGNSLQLLSEILPWAIILLSAFLVTVPKVVFKSKMTKRIFDLAFLNTFLPSRVKQMEDCCDPAHLFAMTKMNSPMGKSMWYDGEFLYSFTIDNSTYSLFPQATPFQLPLKKCAVVGNGGILKKSDCGRQIDEANFVMRCNLPPLSSEYTKDVGSKSHLVTANPSIIRQSTSHDIPSDLGKQMENSYSSIDSRNLGSCCGSFWGSSVSSATESTVLQAIEVCLGLFAVHDLKELENVRFMWLNLQVNSKREQKCTMHFSSEGISLKNLNWSLRCCGGEKSGYLMRENWFQNLLWSRKTFVDHMKVYNHSYIYMPAFSMKTGTEPSLRVYYTLSDVGANQTVLFANPNFLRSIGKFWKSRGIHAKRLSTGLFLVSAALGLCEEVAIYGFWPFSVNMHEQPISHHYYDNVLPFSGFHAMPEEFLQLWYLHKIGALRMQLDPLPKPANNWKLPGVSRDLNTSEVGAENRAARVRKREKLVNCEEAHASHHVTHRKDWLSLHTAQVVVAALLSHCPLGLNLPLIPSTPHPTSFPKSWSTYPLSVKTFESLVKGHPLQEPLLTVHQMCSPLTQLTEHRVSPSLMEPGSALGFSSPLEIMSRLLEGPKDANLAFRNGGNEEKLLISTLNSRPKF</sequence>
<comment type="caution">
    <text evidence="13">The sequence shown here is derived from an EMBL/GenBank/DDBJ whole genome shotgun (WGS) entry which is preliminary data.</text>
</comment>
<dbReference type="Gene3D" id="3.90.1480.20">
    <property type="entry name" value="Glycosyl transferase family 29"/>
    <property type="match status" value="2"/>
</dbReference>
<evidence type="ECO:0000256" key="9">
    <source>
        <dbReference type="ARBA" id="ARBA00023034"/>
    </source>
</evidence>
<keyword evidence="9" id="KW-0333">Golgi apparatus</keyword>
<comment type="pathway">
    <text evidence="2">Protein modification; protein glycosylation.</text>
</comment>
<dbReference type="GO" id="GO:0006491">
    <property type="term" value="P:N-glycan processing"/>
    <property type="evidence" value="ECO:0007669"/>
    <property type="project" value="TreeGrafter"/>
</dbReference>
<evidence type="ECO:0000256" key="12">
    <source>
        <dbReference type="SAM" id="Phobius"/>
    </source>
</evidence>
<keyword evidence="8 12" id="KW-1133">Transmembrane helix</keyword>
<dbReference type="InterPro" id="IPR038578">
    <property type="entry name" value="GT29-like_sf"/>
</dbReference>
<evidence type="ECO:0000256" key="8">
    <source>
        <dbReference type="ARBA" id="ARBA00022989"/>
    </source>
</evidence>
<keyword evidence="5" id="KW-0808">Transferase</keyword>
<evidence type="ECO:0000256" key="3">
    <source>
        <dbReference type="ARBA" id="ARBA00006003"/>
    </source>
</evidence>
<evidence type="ECO:0000256" key="5">
    <source>
        <dbReference type="ARBA" id="ARBA00022679"/>
    </source>
</evidence>
<evidence type="ECO:0000256" key="7">
    <source>
        <dbReference type="ARBA" id="ARBA00022968"/>
    </source>
</evidence>
<reference evidence="14" key="1">
    <citation type="journal article" date="2019" name="IScience">
        <title>Narwhal Genome Reveals Long-Term Low Genetic Diversity despite Current Large Abundance Size.</title>
        <authorList>
            <person name="Westbury M.V."/>
            <person name="Petersen B."/>
            <person name="Garde E."/>
            <person name="Heide-Jorgensen M.P."/>
            <person name="Lorenzen E.D."/>
        </authorList>
    </citation>
    <scope>NUCLEOTIDE SEQUENCE [LARGE SCALE GENOMIC DNA]</scope>
</reference>
<protein>
    <recommendedName>
        <fullName evidence="15">Alpha-N-acetylneuraminide alpha-2,8-sialyltransferase</fullName>
    </recommendedName>
</protein>
<dbReference type="PANTHER" id="PTHR11987:SF3">
    <property type="entry name" value="ALPHA-N-ACETYLNEURAMINIDE ALPHA-2,8-SIALYLTRANSFERASE"/>
    <property type="match status" value="1"/>
</dbReference>
<dbReference type="EMBL" id="RWIC01000808">
    <property type="protein sequence ID" value="TKC40018.1"/>
    <property type="molecule type" value="Genomic_DNA"/>
</dbReference>
<dbReference type="InterPro" id="IPR001675">
    <property type="entry name" value="Glyco_trans_29"/>
</dbReference>
<evidence type="ECO:0000256" key="10">
    <source>
        <dbReference type="ARBA" id="ARBA00023136"/>
    </source>
</evidence>
<dbReference type="GO" id="GO:0009311">
    <property type="term" value="P:oligosaccharide metabolic process"/>
    <property type="evidence" value="ECO:0007669"/>
    <property type="project" value="TreeGrafter"/>
</dbReference>
<feature type="transmembrane region" description="Helical" evidence="12">
    <location>
        <begin position="12"/>
        <end position="30"/>
    </location>
</feature>
<evidence type="ECO:0000256" key="6">
    <source>
        <dbReference type="ARBA" id="ARBA00022692"/>
    </source>
</evidence>
<dbReference type="CDD" id="cd23989">
    <property type="entry name" value="GT29_ST8SIA1"/>
    <property type="match status" value="1"/>
</dbReference>
<gene>
    <name evidence="13" type="ORF">EI555_008611</name>
</gene>
<keyword evidence="6 12" id="KW-0812">Transmembrane</keyword>
<evidence type="ECO:0000256" key="4">
    <source>
        <dbReference type="ARBA" id="ARBA00022676"/>
    </source>
</evidence>
<keyword evidence="4" id="KW-0328">Glycosyltransferase</keyword>
<dbReference type="Proteomes" id="UP000308365">
    <property type="component" value="Unassembled WGS sequence"/>
</dbReference>